<dbReference type="Pfam" id="PF17919">
    <property type="entry name" value="RT_RNaseH_2"/>
    <property type="match status" value="1"/>
</dbReference>
<organism evidence="4 5">
    <name type="scientific">Tanacetum coccineum</name>
    <dbReference type="NCBI Taxonomy" id="301880"/>
    <lineage>
        <taxon>Eukaryota</taxon>
        <taxon>Viridiplantae</taxon>
        <taxon>Streptophyta</taxon>
        <taxon>Embryophyta</taxon>
        <taxon>Tracheophyta</taxon>
        <taxon>Spermatophyta</taxon>
        <taxon>Magnoliopsida</taxon>
        <taxon>eudicotyledons</taxon>
        <taxon>Gunneridae</taxon>
        <taxon>Pentapetalae</taxon>
        <taxon>asterids</taxon>
        <taxon>campanulids</taxon>
        <taxon>Asterales</taxon>
        <taxon>Asteraceae</taxon>
        <taxon>Asteroideae</taxon>
        <taxon>Anthemideae</taxon>
        <taxon>Anthemidinae</taxon>
        <taxon>Tanacetum</taxon>
    </lineage>
</organism>
<dbReference type="Gene3D" id="3.10.10.10">
    <property type="entry name" value="HIV Type 1 Reverse Transcriptase, subunit A, domain 1"/>
    <property type="match status" value="1"/>
</dbReference>
<evidence type="ECO:0000313" key="5">
    <source>
        <dbReference type="Proteomes" id="UP001151760"/>
    </source>
</evidence>
<reference evidence="4" key="1">
    <citation type="journal article" date="2022" name="Int. J. Mol. Sci.">
        <title>Draft Genome of Tanacetum Coccineum: Genomic Comparison of Closely Related Tanacetum-Family Plants.</title>
        <authorList>
            <person name="Yamashiro T."/>
            <person name="Shiraishi A."/>
            <person name="Nakayama K."/>
            <person name="Satake H."/>
        </authorList>
    </citation>
    <scope>NUCLEOTIDE SEQUENCE</scope>
</reference>
<evidence type="ECO:0000259" key="1">
    <source>
        <dbReference type="Pfam" id="PF00078"/>
    </source>
</evidence>
<reference evidence="4" key="2">
    <citation type="submission" date="2022-01" db="EMBL/GenBank/DDBJ databases">
        <authorList>
            <person name="Yamashiro T."/>
            <person name="Shiraishi A."/>
            <person name="Satake H."/>
            <person name="Nakayama K."/>
        </authorList>
    </citation>
    <scope>NUCLEOTIDE SEQUENCE</scope>
</reference>
<proteinExistence type="predicted"/>
<dbReference type="PANTHER" id="PTHR33064">
    <property type="entry name" value="POL PROTEIN"/>
    <property type="match status" value="1"/>
</dbReference>
<dbReference type="Pfam" id="PF24626">
    <property type="entry name" value="SH3_Tf2-1"/>
    <property type="match status" value="1"/>
</dbReference>
<gene>
    <name evidence="4" type="ORF">Tco_0681340</name>
</gene>
<accession>A0ABQ4XNV2</accession>
<dbReference type="CDD" id="cd01647">
    <property type="entry name" value="RT_LTR"/>
    <property type="match status" value="1"/>
</dbReference>
<feature type="domain" description="Reverse transcriptase" evidence="1">
    <location>
        <begin position="20"/>
        <end position="131"/>
    </location>
</feature>
<comment type="caution">
    <text evidence="4">The sequence shown here is derived from an EMBL/GenBank/DDBJ whole genome shotgun (WGS) entry which is preliminary data.</text>
</comment>
<keyword evidence="5" id="KW-1185">Reference proteome</keyword>
<sequence>MIDALQAEMFMMRVYPKTCISLMNEEINKTENVVKPELLTVVEEFDDDFALLTELPPKRDHDHKIPLVEGIQPLDLRLGYHQIRMLEDDIAKTAFKTHEGLYEFIVMPFGLTNAPSTFQALMNDVFKAYLRMFTLSVPTTIKQLRGFLGLTGYYRKFIKDFASLTLPDFTVPFEVETNASGIGIRAVLQQKTHPITYWSKALAPKHQSLSIYKSLQSYVSILRDQRLTTLSLMKWLPKWLGFDYENIEKQDKLSNKMRATELDKSFGLFEVVERIGQVSYILELPAHTQIHDVFHVSQLNLCKGAPPTSQVTDLPSCDQSDLLGVEPIAILDKKMVKKRNVVHILEDKNVFKKGGLIGS</sequence>
<dbReference type="PANTHER" id="PTHR33064:SF37">
    <property type="entry name" value="RIBONUCLEASE H"/>
    <property type="match status" value="1"/>
</dbReference>
<dbReference type="Pfam" id="PF00078">
    <property type="entry name" value="RVT_1"/>
    <property type="match status" value="1"/>
</dbReference>
<feature type="domain" description="Tf2-1-like SH3-like" evidence="3">
    <location>
        <begin position="264"/>
        <end position="302"/>
    </location>
</feature>
<evidence type="ECO:0000313" key="4">
    <source>
        <dbReference type="EMBL" id="GJS66776.1"/>
    </source>
</evidence>
<dbReference type="InterPro" id="IPR000477">
    <property type="entry name" value="RT_dom"/>
</dbReference>
<dbReference type="SUPFAM" id="SSF56672">
    <property type="entry name" value="DNA/RNA polymerases"/>
    <property type="match status" value="1"/>
</dbReference>
<dbReference type="EMBL" id="BQNB010009673">
    <property type="protein sequence ID" value="GJS66776.1"/>
    <property type="molecule type" value="Genomic_DNA"/>
</dbReference>
<dbReference type="InterPro" id="IPR041577">
    <property type="entry name" value="RT_RNaseH_2"/>
</dbReference>
<dbReference type="InterPro" id="IPR051320">
    <property type="entry name" value="Viral_Replic_Matur_Polypro"/>
</dbReference>
<evidence type="ECO:0000259" key="2">
    <source>
        <dbReference type="Pfam" id="PF17919"/>
    </source>
</evidence>
<feature type="domain" description="Reverse transcriptase/retrotransposon-derived protein RNase H-like" evidence="2">
    <location>
        <begin position="163"/>
        <end position="213"/>
    </location>
</feature>
<protein>
    <submittedName>
        <fullName evidence="4">Ty3-gypsy retrotransposon protein</fullName>
    </submittedName>
</protein>
<dbReference type="InterPro" id="IPR043128">
    <property type="entry name" value="Rev_trsase/Diguanyl_cyclase"/>
</dbReference>
<dbReference type="Proteomes" id="UP001151760">
    <property type="component" value="Unassembled WGS sequence"/>
</dbReference>
<dbReference type="Gene3D" id="3.30.70.270">
    <property type="match status" value="2"/>
</dbReference>
<dbReference type="InterPro" id="IPR043502">
    <property type="entry name" value="DNA/RNA_pol_sf"/>
</dbReference>
<name>A0ABQ4XNV2_9ASTR</name>
<dbReference type="InterPro" id="IPR056924">
    <property type="entry name" value="SH3_Tf2-1"/>
</dbReference>
<evidence type="ECO:0000259" key="3">
    <source>
        <dbReference type="Pfam" id="PF24626"/>
    </source>
</evidence>